<dbReference type="InterPro" id="IPR022029">
    <property type="entry name" value="YoaR-like_PG-bd"/>
</dbReference>
<keyword evidence="5" id="KW-1185">Reference proteome</keyword>
<keyword evidence="2" id="KW-0812">Transmembrane</keyword>
<feature type="region of interest" description="Disordered" evidence="1">
    <location>
        <begin position="518"/>
        <end position="586"/>
    </location>
</feature>
<feature type="compositionally biased region" description="Polar residues" evidence="1">
    <location>
        <begin position="518"/>
        <end position="531"/>
    </location>
</feature>
<dbReference type="PANTHER" id="PTHR35788">
    <property type="entry name" value="EXPORTED PROTEIN-RELATED"/>
    <property type="match status" value="1"/>
</dbReference>
<proteinExistence type="predicted"/>
<sequence length="586" mass="63792">MQSSVKQETFVSKRAKRGRRARRRVPVWAWILIAIVGISGILYGVDMVMSEGRVPRGTSVGGVAIGGMTEEQAEQRLRLDLGDKVREPVIVNAGNMSTQMDPGQSGLQVNWGATVDQAGQQPLNPITRIQSFFQEREVGIISAVADDPFNRTMDRLSRELTRQPENAGLSIDDFGAANVKDDVPGQTIEPSQLRELVLSDWLNTTRTVNGEATVTEAKISAEDARELERDVIKPATSAPINFFGRNDVKGVIQPSDMGRILTFVPDVSGNQKPEDAEALRPNWNNEAAQQILAEQLNSTEKEFRNASFTTSGGSLGVVPHQDGVIIQWDKTLGSIEEKAMDEKKRDWQVVYEDKPAEYTTEEAEKASFDEVMGEFTTGGFSGASGTNISRTASMVDGAIVLPGETFSLNGHTGPRGTAQGFVESGIIIDGRASEAVGGGISQFATTLYNASYFAGMEDVAHTPHSYYISRYPAGREATVYEGAIDLQFRNTFDVPVRIESFVSGDSVTVRIKGQKQVDVQSISGPRTNPTQPEKRTVDKNDHCSPSSGAPGFTTTDTRVIRDLSGKELSRETQTTVYDPQPIVTCS</sequence>
<evidence type="ECO:0000313" key="5">
    <source>
        <dbReference type="Proteomes" id="UP000635902"/>
    </source>
</evidence>
<dbReference type="InterPro" id="IPR007391">
    <property type="entry name" value="Vancomycin_resist_VanW"/>
</dbReference>
<comment type="caution">
    <text evidence="4">The sequence shown here is derived from an EMBL/GenBank/DDBJ whole genome shotgun (WGS) entry which is preliminary data.</text>
</comment>
<organism evidence="4 5">
    <name type="scientific">Corynebacterium suicordis DSM 45110</name>
    <dbReference type="NCBI Taxonomy" id="1121369"/>
    <lineage>
        <taxon>Bacteria</taxon>
        <taxon>Bacillati</taxon>
        <taxon>Actinomycetota</taxon>
        <taxon>Actinomycetes</taxon>
        <taxon>Mycobacteriales</taxon>
        <taxon>Corynebacteriaceae</taxon>
        <taxon>Corynebacterium</taxon>
    </lineage>
</organism>
<feature type="compositionally biased region" description="Polar residues" evidence="1">
    <location>
        <begin position="571"/>
        <end position="586"/>
    </location>
</feature>
<accession>A0ABR9ZLH5</accession>
<keyword evidence="2" id="KW-0472">Membrane</keyword>
<feature type="compositionally biased region" description="Basic and acidic residues" evidence="1">
    <location>
        <begin position="558"/>
        <end position="570"/>
    </location>
</feature>
<evidence type="ECO:0000256" key="2">
    <source>
        <dbReference type="SAM" id="Phobius"/>
    </source>
</evidence>
<feature type="domain" description="YoaR-like putative peptidoglycan binding" evidence="3">
    <location>
        <begin position="275"/>
        <end position="345"/>
    </location>
</feature>
<dbReference type="Pfam" id="PF12229">
    <property type="entry name" value="PG_binding_4"/>
    <property type="match status" value="1"/>
</dbReference>
<evidence type="ECO:0000259" key="3">
    <source>
        <dbReference type="Pfam" id="PF12229"/>
    </source>
</evidence>
<reference evidence="4 5" key="1">
    <citation type="submission" date="2020-10" db="EMBL/GenBank/DDBJ databases">
        <title>Novel species in genus Corynebacterium.</title>
        <authorList>
            <person name="Zhang G."/>
        </authorList>
    </citation>
    <scope>NUCLEOTIDE SEQUENCE [LARGE SCALE GENOMIC DNA]</scope>
    <source>
        <strain evidence="4 5">DSM 45110</strain>
    </source>
</reference>
<evidence type="ECO:0000313" key="4">
    <source>
        <dbReference type="EMBL" id="MBF4554296.1"/>
    </source>
</evidence>
<feature type="compositionally biased region" description="Polar residues" evidence="1">
    <location>
        <begin position="543"/>
        <end position="557"/>
    </location>
</feature>
<dbReference type="InterPro" id="IPR052913">
    <property type="entry name" value="Glycopeptide_resist_protein"/>
</dbReference>
<evidence type="ECO:0000256" key="1">
    <source>
        <dbReference type="SAM" id="MobiDB-lite"/>
    </source>
</evidence>
<dbReference type="EMBL" id="JADKMY010000003">
    <property type="protein sequence ID" value="MBF4554296.1"/>
    <property type="molecule type" value="Genomic_DNA"/>
</dbReference>
<feature type="compositionally biased region" description="Basic and acidic residues" evidence="1">
    <location>
        <begin position="532"/>
        <end position="542"/>
    </location>
</feature>
<dbReference type="PANTHER" id="PTHR35788:SF1">
    <property type="entry name" value="EXPORTED PROTEIN"/>
    <property type="match status" value="1"/>
</dbReference>
<feature type="transmembrane region" description="Helical" evidence="2">
    <location>
        <begin position="25"/>
        <end position="45"/>
    </location>
</feature>
<dbReference type="Proteomes" id="UP000635902">
    <property type="component" value="Unassembled WGS sequence"/>
</dbReference>
<protein>
    <submittedName>
        <fullName evidence="4">VanW family protein</fullName>
    </submittedName>
</protein>
<gene>
    <name evidence="4" type="ORF">IRY30_09465</name>
</gene>
<name>A0ABR9ZLH5_9CORY</name>
<dbReference type="Pfam" id="PF04294">
    <property type="entry name" value="VanW"/>
    <property type="match status" value="1"/>
</dbReference>
<keyword evidence="2" id="KW-1133">Transmembrane helix</keyword>